<dbReference type="AlphaFoldDB" id="A0A8X6TKV9"/>
<dbReference type="GO" id="GO:0060271">
    <property type="term" value="P:cilium assembly"/>
    <property type="evidence" value="ECO:0007669"/>
    <property type="project" value="UniProtKB-UniRule"/>
</dbReference>
<evidence type="ECO:0000256" key="1">
    <source>
        <dbReference type="ARBA" id="ARBA00007209"/>
    </source>
</evidence>
<comment type="similarity">
    <text evidence="2">Belongs to the SAA family.</text>
</comment>
<keyword evidence="4 6" id="KW-0175">Coiled coil</keyword>
<dbReference type="GO" id="GO:0015630">
    <property type="term" value="C:microtubule cytoskeleton"/>
    <property type="evidence" value="ECO:0007669"/>
    <property type="project" value="UniProtKB-UniRule"/>
</dbReference>
<dbReference type="Pfam" id="PF00277">
    <property type="entry name" value="SAA"/>
    <property type="match status" value="1"/>
</dbReference>
<feature type="coiled-coil region" evidence="6">
    <location>
        <begin position="488"/>
        <end position="529"/>
    </location>
</feature>
<keyword evidence="5" id="KW-0282">Flagellum</keyword>
<comment type="similarity">
    <text evidence="1 5">Belongs to the tektin family.</text>
</comment>
<name>A0A8X6TKV9_NEPPI</name>
<evidence type="ECO:0000256" key="3">
    <source>
        <dbReference type="ARBA" id="ARBA00022490"/>
    </source>
</evidence>
<comment type="caution">
    <text evidence="9">The sequence shown here is derived from an EMBL/GenBank/DDBJ whole genome shotgun (WGS) entry which is preliminary data.</text>
</comment>
<evidence type="ECO:0000256" key="8">
    <source>
        <dbReference type="SAM" id="SignalP"/>
    </source>
</evidence>
<comment type="subcellular location">
    <subcellularLocation>
        <location evidence="5">Cytoplasm</location>
        <location evidence="5">Cytoskeleton</location>
        <location evidence="5">Cilium axoneme</location>
    </subcellularLocation>
</comment>
<sequence length="553" mass="64494">MASSLSVFCLVTCLLFLDSPVLGQLDFIKEAAEGAHDMWNAYTDMREANYIGADKYFHSRGNYDAAQRGPGGEWAAEIISDAREAFQGSDTADSKADQEANEWGRNGGDPNKYRPEGLPDNQIQRDTPDYHLFTYSHTYWKLLFLIFTMNTSTPQIFSTEEWYRNNQRRFNQSDISRAEWFRVCQQSKQLAKEKRLLTDTVQDDVTKKIAERAKQIFDCQKDLEKAIEQLTTEIKKLQSEKKRLENALNEVQMSLIVAQESLDLRDQRISSDLVHDRVQDELHREIEIVQTYKDLTKMIIAELANQIKRDEQSKLELERDWSDKWEAYNIDTICAHMQNTSSEQLAFYTGRQRIPNKWSSPQEWIEFTRHRLFYARDELRTSAILRDKINSHLQNGYKDLRNQADTIESVLTQRTNELNDALFRLKKHLQLVISDIGEAEKTIQFLKKEILEKEPALKKAQTRLHLRNERPNVELCEDKPHLGLIIESREIAATIQALQEQLARAEASLSNLLQTRRELEREIAVKEHSLTVDKNRVQPLRKKFPAQHKLMGH</sequence>
<evidence type="ECO:0000313" key="10">
    <source>
        <dbReference type="Proteomes" id="UP000887013"/>
    </source>
</evidence>
<protein>
    <recommendedName>
        <fullName evidence="5">Tektin</fullName>
    </recommendedName>
</protein>
<organism evidence="9 10">
    <name type="scientific">Nephila pilipes</name>
    <name type="common">Giant wood spider</name>
    <name type="synonym">Nephila maculata</name>
    <dbReference type="NCBI Taxonomy" id="299642"/>
    <lineage>
        <taxon>Eukaryota</taxon>
        <taxon>Metazoa</taxon>
        <taxon>Ecdysozoa</taxon>
        <taxon>Arthropoda</taxon>
        <taxon>Chelicerata</taxon>
        <taxon>Arachnida</taxon>
        <taxon>Araneae</taxon>
        <taxon>Araneomorphae</taxon>
        <taxon>Entelegynae</taxon>
        <taxon>Araneoidea</taxon>
        <taxon>Nephilidae</taxon>
        <taxon>Nephila</taxon>
    </lineage>
</organism>
<dbReference type="GO" id="GO:0060294">
    <property type="term" value="P:cilium movement involved in cell motility"/>
    <property type="evidence" value="ECO:0007669"/>
    <property type="project" value="UniProtKB-UniRule"/>
</dbReference>
<evidence type="ECO:0000256" key="4">
    <source>
        <dbReference type="ARBA" id="ARBA00023054"/>
    </source>
</evidence>
<dbReference type="Proteomes" id="UP000887013">
    <property type="component" value="Unassembled WGS sequence"/>
</dbReference>
<feature type="coiled-coil region" evidence="6">
    <location>
        <begin position="220"/>
        <end position="261"/>
    </location>
</feature>
<keyword evidence="5" id="KW-0966">Cell projection</keyword>
<dbReference type="Gene3D" id="1.10.132.110">
    <property type="entry name" value="Serum amyloid A protein"/>
    <property type="match status" value="1"/>
</dbReference>
<dbReference type="PANTHER" id="PTHR19960:SF12">
    <property type="entry name" value="TEKTIN-4"/>
    <property type="match status" value="1"/>
</dbReference>
<keyword evidence="5" id="KW-0969">Cilium</keyword>
<dbReference type="SMART" id="SM00197">
    <property type="entry name" value="SAA"/>
    <property type="match status" value="1"/>
</dbReference>
<dbReference type="PANTHER" id="PTHR19960">
    <property type="entry name" value="TEKTIN"/>
    <property type="match status" value="1"/>
</dbReference>
<dbReference type="GO" id="GO:0005930">
    <property type="term" value="C:axoneme"/>
    <property type="evidence" value="ECO:0007669"/>
    <property type="project" value="UniProtKB-SubCell"/>
</dbReference>
<dbReference type="FunFam" id="1.10.132.110:FF:000001">
    <property type="entry name" value="Serum amyloid A protein"/>
    <property type="match status" value="1"/>
</dbReference>
<dbReference type="OrthoDB" id="5788000at2759"/>
<accession>A0A8X6TKV9</accession>
<evidence type="ECO:0000313" key="9">
    <source>
        <dbReference type="EMBL" id="GFT29374.1"/>
    </source>
</evidence>
<dbReference type="PRINTS" id="PR00306">
    <property type="entry name" value="SERUMAMYLOID"/>
</dbReference>
<proteinExistence type="inferred from homology"/>
<feature type="region of interest" description="Disordered" evidence="7">
    <location>
        <begin position="87"/>
        <end position="119"/>
    </location>
</feature>
<dbReference type="InterPro" id="IPR000435">
    <property type="entry name" value="Tektins"/>
</dbReference>
<dbReference type="InterPro" id="IPR000096">
    <property type="entry name" value="Serum_amyloid_A"/>
</dbReference>
<keyword evidence="10" id="KW-1185">Reference proteome</keyword>
<evidence type="ECO:0000256" key="2">
    <source>
        <dbReference type="ARBA" id="ARBA00007745"/>
    </source>
</evidence>
<gene>
    <name evidence="9" type="primary">tekt4</name>
    <name evidence="9" type="ORF">NPIL_572491</name>
</gene>
<reference evidence="9" key="1">
    <citation type="submission" date="2020-08" db="EMBL/GenBank/DDBJ databases">
        <title>Multicomponent nature underlies the extraordinary mechanical properties of spider dragline silk.</title>
        <authorList>
            <person name="Kono N."/>
            <person name="Nakamura H."/>
            <person name="Mori M."/>
            <person name="Yoshida Y."/>
            <person name="Ohtoshi R."/>
            <person name="Malay A.D."/>
            <person name="Moran D.A.P."/>
            <person name="Tomita M."/>
            <person name="Numata K."/>
            <person name="Arakawa K."/>
        </authorList>
    </citation>
    <scope>NUCLEOTIDE SEQUENCE</scope>
</reference>
<keyword evidence="8" id="KW-0732">Signal</keyword>
<dbReference type="GO" id="GO:0005576">
    <property type="term" value="C:extracellular region"/>
    <property type="evidence" value="ECO:0007669"/>
    <property type="project" value="InterPro"/>
</dbReference>
<dbReference type="GO" id="GO:0005634">
    <property type="term" value="C:nucleus"/>
    <property type="evidence" value="ECO:0007669"/>
    <property type="project" value="TreeGrafter"/>
</dbReference>
<evidence type="ECO:0000256" key="7">
    <source>
        <dbReference type="SAM" id="MobiDB-lite"/>
    </source>
</evidence>
<keyword evidence="3" id="KW-0963">Cytoplasm</keyword>
<feature type="chain" id="PRO_5036494592" description="Tektin" evidence="8">
    <location>
        <begin position="24"/>
        <end position="553"/>
    </location>
</feature>
<evidence type="ECO:0000256" key="6">
    <source>
        <dbReference type="SAM" id="Coils"/>
    </source>
</evidence>
<dbReference type="Pfam" id="PF03148">
    <property type="entry name" value="Tektin"/>
    <property type="match status" value="1"/>
</dbReference>
<dbReference type="EMBL" id="BMAW01012571">
    <property type="protein sequence ID" value="GFT29374.1"/>
    <property type="molecule type" value="Genomic_DNA"/>
</dbReference>
<feature type="signal peptide" evidence="8">
    <location>
        <begin position="1"/>
        <end position="23"/>
    </location>
</feature>
<dbReference type="InterPro" id="IPR048256">
    <property type="entry name" value="Tektin-like"/>
</dbReference>
<evidence type="ECO:0000256" key="5">
    <source>
        <dbReference type="RuleBase" id="RU367040"/>
    </source>
</evidence>